<dbReference type="WBParaSite" id="Pan_g20824.t1">
    <property type="protein sequence ID" value="Pan_g20824.t1"/>
    <property type="gene ID" value="Pan_g20824"/>
</dbReference>
<keyword evidence="2" id="KW-1185">Reference proteome</keyword>
<accession>A0A7E4VGL1</accession>
<evidence type="ECO:0000313" key="3">
    <source>
        <dbReference type="WBParaSite" id="Pan_g20824.t1"/>
    </source>
</evidence>
<dbReference type="AlphaFoldDB" id="A0A7E4VGL1"/>
<feature type="compositionally biased region" description="Basic and acidic residues" evidence="1">
    <location>
        <begin position="63"/>
        <end position="85"/>
    </location>
</feature>
<feature type="region of interest" description="Disordered" evidence="1">
    <location>
        <begin position="62"/>
        <end position="85"/>
    </location>
</feature>
<reference evidence="3" key="2">
    <citation type="submission" date="2020-10" db="UniProtKB">
        <authorList>
            <consortium name="WormBaseParasite"/>
        </authorList>
    </citation>
    <scope>IDENTIFICATION</scope>
</reference>
<evidence type="ECO:0000256" key="1">
    <source>
        <dbReference type="SAM" id="MobiDB-lite"/>
    </source>
</evidence>
<reference evidence="2" key="1">
    <citation type="journal article" date="2013" name="Genetics">
        <title>The draft genome and transcriptome of Panagrellus redivivus are shaped by the harsh demands of a free-living lifestyle.</title>
        <authorList>
            <person name="Srinivasan J."/>
            <person name="Dillman A.R."/>
            <person name="Macchietto M.G."/>
            <person name="Heikkinen L."/>
            <person name="Lakso M."/>
            <person name="Fracchia K.M."/>
            <person name="Antoshechkin I."/>
            <person name="Mortazavi A."/>
            <person name="Wong G."/>
            <person name="Sternberg P.W."/>
        </authorList>
    </citation>
    <scope>NUCLEOTIDE SEQUENCE [LARGE SCALE GENOMIC DNA]</scope>
    <source>
        <strain evidence="2">MT8872</strain>
    </source>
</reference>
<evidence type="ECO:0000313" key="2">
    <source>
        <dbReference type="Proteomes" id="UP000492821"/>
    </source>
</evidence>
<dbReference type="Proteomes" id="UP000492821">
    <property type="component" value="Unassembled WGS sequence"/>
</dbReference>
<sequence>MIRVRLASSDTLTVGRRRFISIRRNGYEKTVSTELGSKGANTHQKQARRLVRAIAMYPAGFRKKNDGKGQKRGAEVLLKSEGDDG</sequence>
<protein>
    <submittedName>
        <fullName evidence="3">60S ribosomal protein L36</fullName>
    </submittedName>
</protein>
<organism evidence="2 3">
    <name type="scientific">Panagrellus redivivus</name>
    <name type="common">Microworm</name>
    <dbReference type="NCBI Taxonomy" id="6233"/>
    <lineage>
        <taxon>Eukaryota</taxon>
        <taxon>Metazoa</taxon>
        <taxon>Ecdysozoa</taxon>
        <taxon>Nematoda</taxon>
        <taxon>Chromadorea</taxon>
        <taxon>Rhabditida</taxon>
        <taxon>Tylenchina</taxon>
        <taxon>Panagrolaimomorpha</taxon>
        <taxon>Panagrolaimoidea</taxon>
        <taxon>Panagrolaimidae</taxon>
        <taxon>Panagrellus</taxon>
    </lineage>
</organism>
<name>A0A7E4VGL1_PANRE</name>
<proteinExistence type="predicted"/>